<keyword evidence="5" id="KW-1185">Reference proteome</keyword>
<dbReference type="AlphaFoldDB" id="A0A183KG08"/>
<dbReference type="InterPro" id="IPR027074">
    <property type="entry name" value="Integrator_9su"/>
</dbReference>
<feature type="compositionally biased region" description="Low complexity" evidence="3">
    <location>
        <begin position="527"/>
        <end position="540"/>
    </location>
</feature>
<evidence type="ECO:0000256" key="3">
    <source>
        <dbReference type="SAM" id="MobiDB-lite"/>
    </source>
</evidence>
<sequence length="802" mass="87585">MKALDKIHLVAYHEPVDLFGLLTIKGLSAGYGIGSCNWIITSSTEKPFDDSTFEDTDVLIIGTVNMYASDQLEKTVEEFCHIVVQTLAHGGNVLVPSNPSGIIFDLLETAIQAKDNFNGTILPLFMHNRPSSGNNVDHIENTTNSTGSSSTAATTTSVGTMNSHSLQRIPSDSTTSTEIDLTCNRSSSITTTTTATIAQTTVNSSSSSGLVARSPIFFISNQVHVSLAYSNAYGEWLNSVKESVLYNADAPFLFQSLLQCGKLVALKSLYDCSCSRKLLSDSSTVSRYSSHILTSPLLLGTGNSTSSSGGYFETTSGTNASNPISTSSDNLDSALLALNSSSTRNTSSNNPNISGGIWPNSPCLIFASHPSLRLGPSVHLTRVLAYGGLRSGGISGRTSSPSHNSIILIESGDYVPSFEWNSKCLCSPEVHLRRIISPFLQPDKIPTNHVSFSQLSTPSLSLSDTATVYWLPMEARIGAQQINQLVKRCGEPRLALILPQEVYDRPFDWNIKPICIKLQYDQLIGSNNPLDKNNSNNNNNKENDTEKKTDIKSLQIDVNQSNNKYDTIKRKLSTTGNDGTLNIADDNKEEREQKVLQSDDSEINEKKRKCIALVNGMLTTRDGKHWLIGKHEKLEPDIIRPVEDAIIRPMTPPTTTSTSVPATITTTTTSSLNNASDQSKDSTLKSNMLDSEKRILVSCCDESSRINPHELIRKLTERGVTGAYLADSCTARQVYSRFSVYNTNKQSGPIQNENVILFPNPNTLICLHDHGSHIICMDESTRTAIRDTILLFVQQLDIHSVV</sequence>
<evidence type="ECO:0000313" key="5">
    <source>
        <dbReference type="Proteomes" id="UP000279833"/>
    </source>
</evidence>
<dbReference type="STRING" id="6186.A0A183KG08"/>
<reference evidence="6" key="1">
    <citation type="submission" date="2016-06" db="UniProtKB">
        <authorList>
            <consortium name="WormBaseParasite"/>
        </authorList>
    </citation>
    <scope>IDENTIFICATION</scope>
</reference>
<feature type="compositionally biased region" description="Basic and acidic residues" evidence="3">
    <location>
        <begin position="541"/>
        <end position="551"/>
    </location>
</feature>
<dbReference type="GO" id="GO:0034472">
    <property type="term" value="P:snRNA 3'-end processing"/>
    <property type="evidence" value="ECO:0007669"/>
    <property type="project" value="TreeGrafter"/>
</dbReference>
<dbReference type="EMBL" id="UZAK01036290">
    <property type="protein sequence ID" value="VDP54733.1"/>
    <property type="molecule type" value="Genomic_DNA"/>
</dbReference>
<dbReference type="InterPro" id="IPR036866">
    <property type="entry name" value="RibonucZ/Hydroxyglut_hydro"/>
</dbReference>
<reference evidence="4 5" key="2">
    <citation type="submission" date="2018-11" db="EMBL/GenBank/DDBJ databases">
        <authorList>
            <consortium name="Pathogen Informatics"/>
        </authorList>
    </citation>
    <scope>NUCLEOTIDE SEQUENCE [LARGE SCALE GENOMIC DNA]</scope>
    <source>
        <strain evidence="4">Dakar</strain>
        <strain evidence="5">Dakar, Senegal</strain>
    </source>
</reference>
<dbReference type="SUPFAM" id="SSF56281">
    <property type="entry name" value="Metallo-hydrolase/oxidoreductase"/>
    <property type="match status" value="2"/>
</dbReference>
<protein>
    <submittedName>
        <fullName evidence="6">Integrator complex subunit 9</fullName>
    </submittedName>
</protein>
<name>A0A183KG08_9TREM</name>
<proteinExistence type="predicted"/>
<dbReference type="Proteomes" id="UP000279833">
    <property type="component" value="Unassembled WGS sequence"/>
</dbReference>
<organism evidence="6">
    <name type="scientific">Schistosoma curassoni</name>
    <dbReference type="NCBI Taxonomy" id="6186"/>
    <lineage>
        <taxon>Eukaryota</taxon>
        <taxon>Metazoa</taxon>
        <taxon>Spiralia</taxon>
        <taxon>Lophotrochozoa</taxon>
        <taxon>Platyhelminthes</taxon>
        <taxon>Trematoda</taxon>
        <taxon>Digenea</taxon>
        <taxon>Strigeidida</taxon>
        <taxon>Schistosomatoidea</taxon>
        <taxon>Schistosomatidae</taxon>
        <taxon>Schistosoma</taxon>
    </lineage>
</organism>
<evidence type="ECO:0000313" key="6">
    <source>
        <dbReference type="WBParaSite" id="SCUD_0001395701-mRNA-1"/>
    </source>
</evidence>
<evidence type="ECO:0000313" key="4">
    <source>
        <dbReference type="EMBL" id="VDP54733.1"/>
    </source>
</evidence>
<dbReference type="Gene3D" id="3.60.15.10">
    <property type="entry name" value="Ribonuclease Z/Hydroxyacylglutathione hydrolase-like"/>
    <property type="match status" value="1"/>
</dbReference>
<keyword evidence="2" id="KW-0539">Nucleus</keyword>
<feature type="region of interest" description="Disordered" evidence="3">
    <location>
        <begin position="527"/>
        <end position="552"/>
    </location>
</feature>
<comment type="subcellular location">
    <subcellularLocation>
        <location evidence="1">Nucleus</location>
    </subcellularLocation>
</comment>
<feature type="compositionally biased region" description="Low complexity" evidence="3">
    <location>
        <begin position="141"/>
        <end position="160"/>
    </location>
</feature>
<dbReference type="PANTHER" id="PTHR46094:SF1">
    <property type="entry name" value="INTEGRATOR COMPLEX SUBUNIT 9"/>
    <property type="match status" value="1"/>
</dbReference>
<dbReference type="PANTHER" id="PTHR46094">
    <property type="entry name" value="INTEGRATOR COMPLEX SUBUNIT 9"/>
    <property type="match status" value="1"/>
</dbReference>
<evidence type="ECO:0000256" key="2">
    <source>
        <dbReference type="ARBA" id="ARBA00023242"/>
    </source>
</evidence>
<gene>
    <name evidence="4" type="ORF">SCUD_LOCUS13954</name>
</gene>
<feature type="region of interest" description="Disordered" evidence="3">
    <location>
        <begin position="138"/>
        <end position="178"/>
    </location>
</feature>
<accession>A0A183KG08</accession>
<evidence type="ECO:0000256" key="1">
    <source>
        <dbReference type="ARBA" id="ARBA00004123"/>
    </source>
</evidence>
<feature type="compositionally biased region" description="Polar residues" evidence="3">
    <location>
        <begin position="161"/>
        <end position="178"/>
    </location>
</feature>
<dbReference type="WBParaSite" id="SCUD_0001395701-mRNA-1">
    <property type="protein sequence ID" value="SCUD_0001395701-mRNA-1"/>
    <property type="gene ID" value="SCUD_0001395701"/>
</dbReference>
<dbReference type="GO" id="GO:0032039">
    <property type="term" value="C:integrator complex"/>
    <property type="evidence" value="ECO:0007669"/>
    <property type="project" value="InterPro"/>
</dbReference>